<evidence type="ECO:0000313" key="1">
    <source>
        <dbReference type="EMBL" id="SET98646.1"/>
    </source>
</evidence>
<evidence type="ECO:0008006" key="3">
    <source>
        <dbReference type="Google" id="ProtNLM"/>
    </source>
</evidence>
<dbReference type="AlphaFoldDB" id="A0A1I0INE4"/>
<accession>A0A1I0INE4</accession>
<proteinExistence type="predicted"/>
<organism evidence="1 2">
    <name type="scientific">Hymenobacter actinosclerus</name>
    <dbReference type="NCBI Taxonomy" id="82805"/>
    <lineage>
        <taxon>Bacteria</taxon>
        <taxon>Pseudomonadati</taxon>
        <taxon>Bacteroidota</taxon>
        <taxon>Cytophagia</taxon>
        <taxon>Cytophagales</taxon>
        <taxon>Hymenobacteraceae</taxon>
        <taxon>Hymenobacter</taxon>
    </lineage>
</organism>
<dbReference type="RefSeq" id="WP_092773789.1">
    <property type="nucleotide sequence ID" value="NZ_FOHS01000005.1"/>
</dbReference>
<reference evidence="2" key="1">
    <citation type="submission" date="2016-10" db="EMBL/GenBank/DDBJ databases">
        <authorList>
            <person name="Varghese N."/>
            <person name="Submissions S."/>
        </authorList>
    </citation>
    <scope>NUCLEOTIDE SEQUENCE [LARGE SCALE GENOMIC DNA]</scope>
    <source>
        <strain evidence="2">DSM 15310</strain>
    </source>
</reference>
<evidence type="ECO:0000313" key="2">
    <source>
        <dbReference type="Proteomes" id="UP000198697"/>
    </source>
</evidence>
<dbReference type="EMBL" id="FOHS01000005">
    <property type="protein sequence ID" value="SET98646.1"/>
    <property type="molecule type" value="Genomic_DNA"/>
</dbReference>
<protein>
    <recommendedName>
        <fullName evidence="3">Phage integrase family protein</fullName>
    </recommendedName>
</protein>
<name>A0A1I0INE4_9BACT</name>
<sequence length="66" mass="7379">MGFKTFVILKISQSVPRAQVMQVTGHQTEASFRGYLDVVQQQLVETFRKTAWKVTKKGGTPVPRAA</sequence>
<gene>
    <name evidence="1" type="ORF">SAMN04487998_3407</name>
</gene>
<keyword evidence="2" id="KW-1185">Reference proteome</keyword>
<dbReference type="Proteomes" id="UP000198697">
    <property type="component" value="Unassembled WGS sequence"/>
</dbReference>